<keyword evidence="6 7" id="KW-0472">Membrane</keyword>
<feature type="transmembrane region" description="Helical" evidence="7">
    <location>
        <begin position="164"/>
        <end position="193"/>
    </location>
</feature>
<name>A0A6G4U9E0_9ACTN</name>
<gene>
    <name evidence="10" type="ORF">G5C51_33800</name>
</gene>
<evidence type="ECO:0000256" key="4">
    <source>
        <dbReference type="ARBA" id="ARBA00022692"/>
    </source>
</evidence>
<feature type="transmembrane region" description="Helical" evidence="7">
    <location>
        <begin position="108"/>
        <end position="129"/>
    </location>
</feature>
<organism evidence="10 11">
    <name type="scientific">Streptomyces coryli</name>
    <dbReference type="NCBI Taxonomy" id="1128680"/>
    <lineage>
        <taxon>Bacteria</taxon>
        <taxon>Bacillati</taxon>
        <taxon>Actinomycetota</taxon>
        <taxon>Actinomycetes</taxon>
        <taxon>Kitasatosporales</taxon>
        <taxon>Streptomycetaceae</taxon>
        <taxon>Streptomyces</taxon>
    </lineage>
</organism>
<proteinExistence type="inferred from homology"/>
<feature type="chain" id="PRO_5026237424" evidence="8">
    <location>
        <begin position="23"/>
        <end position="248"/>
    </location>
</feature>
<keyword evidence="4 7" id="KW-0812">Transmembrane</keyword>
<dbReference type="AlphaFoldDB" id="A0A6G4U9E0"/>
<keyword evidence="3" id="KW-1003">Cell membrane</keyword>
<evidence type="ECO:0000256" key="5">
    <source>
        <dbReference type="ARBA" id="ARBA00022989"/>
    </source>
</evidence>
<feature type="transmembrane region" description="Helical" evidence="7">
    <location>
        <begin position="213"/>
        <end position="234"/>
    </location>
</feature>
<evidence type="ECO:0000256" key="6">
    <source>
        <dbReference type="ARBA" id="ARBA00023136"/>
    </source>
</evidence>
<accession>A0A6G4U9E0</accession>
<comment type="subcellular location">
    <subcellularLocation>
        <location evidence="1">Cell membrane</location>
        <topology evidence="1">Multi-pass membrane protein</topology>
    </subcellularLocation>
</comment>
<dbReference type="PROSITE" id="PS51257">
    <property type="entry name" value="PROKAR_LIPOPROTEIN"/>
    <property type="match status" value="1"/>
</dbReference>
<dbReference type="InterPro" id="IPR050622">
    <property type="entry name" value="CPA3_antiporter_subunitB"/>
</dbReference>
<dbReference type="GO" id="GO:0005886">
    <property type="term" value="C:plasma membrane"/>
    <property type="evidence" value="ECO:0007669"/>
    <property type="project" value="UniProtKB-SubCell"/>
</dbReference>
<dbReference type="PANTHER" id="PTHR33932:SF4">
    <property type="entry name" value="NA(+)_H(+) ANTIPORTER SUBUNIT B"/>
    <property type="match status" value="1"/>
</dbReference>
<protein>
    <submittedName>
        <fullName evidence="10">Sodium:proton antiporter</fullName>
    </submittedName>
</protein>
<reference evidence="10 11" key="1">
    <citation type="submission" date="2020-02" db="EMBL/GenBank/DDBJ databases">
        <title>Whole-genome analyses of novel actinobacteria.</title>
        <authorList>
            <person name="Sahin N."/>
        </authorList>
    </citation>
    <scope>NUCLEOTIDE SEQUENCE [LARGE SCALE GENOMIC DNA]</scope>
    <source>
        <strain evidence="10 11">A7024</strain>
    </source>
</reference>
<keyword evidence="8" id="KW-0732">Signal</keyword>
<evidence type="ECO:0000256" key="8">
    <source>
        <dbReference type="SAM" id="SignalP"/>
    </source>
</evidence>
<dbReference type="InterPro" id="IPR007182">
    <property type="entry name" value="MnhB"/>
</dbReference>
<evidence type="ECO:0000313" key="10">
    <source>
        <dbReference type="EMBL" id="NGN68855.1"/>
    </source>
</evidence>
<evidence type="ECO:0000256" key="3">
    <source>
        <dbReference type="ARBA" id="ARBA00022475"/>
    </source>
</evidence>
<evidence type="ECO:0000256" key="1">
    <source>
        <dbReference type="ARBA" id="ARBA00004651"/>
    </source>
</evidence>
<feature type="transmembrane region" description="Helical" evidence="7">
    <location>
        <begin position="72"/>
        <end position="88"/>
    </location>
</feature>
<comment type="caution">
    <text evidence="10">The sequence shown here is derived from an EMBL/GenBank/DDBJ whole genome shotgun (WGS) entry which is preliminary data.</text>
</comment>
<comment type="similarity">
    <text evidence="2">Belongs to the CPA3 antiporters (TC 2.A.63) subunit B family.</text>
</comment>
<dbReference type="EMBL" id="JAAKZV010000237">
    <property type="protein sequence ID" value="NGN68855.1"/>
    <property type="molecule type" value="Genomic_DNA"/>
</dbReference>
<sequence length="248" mass="25696">MSRRVRTWVFLAAAAVLGVAFAAACTGLPDFGGERHPYGDRAAAAALRQQIANAVASVTFDQRGFDTLGEELMLFGAVLGTIVLLRRAPDERRVRPPRVRVLPSTRAYGTVLLPVVLLTAAYLVAHGHLTPGGGFQAGVIAASGVHLAYLAADYRVLERIRPTAALDVTHAAGAAAYAALGFAGFAAAAGTYLRNAAPHGTLRELASGGLVPAFNTAVFAAVGAGVVVLLAHFLDQALEIESAEERSG</sequence>
<feature type="domain" description="Na+/H+ antiporter MnhB subunit-related protein" evidence="9">
    <location>
        <begin position="108"/>
        <end position="227"/>
    </location>
</feature>
<feature type="transmembrane region" description="Helical" evidence="7">
    <location>
        <begin position="135"/>
        <end position="152"/>
    </location>
</feature>
<dbReference type="Proteomes" id="UP000481583">
    <property type="component" value="Unassembled WGS sequence"/>
</dbReference>
<dbReference type="RefSeq" id="WP_165243196.1">
    <property type="nucleotide sequence ID" value="NZ_JAAKZV010000237.1"/>
</dbReference>
<evidence type="ECO:0000256" key="2">
    <source>
        <dbReference type="ARBA" id="ARBA00009425"/>
    </source>
</evidence>
<dbReference type="Pfam" id="PF04039">
    <property type="entry name" value="MnhB"/>
    <property type="match status" value="1"/>
</dbReference>
<evidence type="ECO:0000256" key="7">
    <source>
        <dbReference type="SAM" id="Phobius"/>
    </source>
</evidence>
<feature type="signal peptide" evidence="8">
    <location>
        <begin position="1"/>
        <end position="22"/>
    </location>
</feature>
<evidence type="ECO:0000313" key="11">
    <source>
        <dbReference type="Proteomes" id="UP000481583"/>
    </source>
</evidence>
<keyword evidence="5 7" id="KW-1133">Transmembrane helix</keyword>
<evidence type="ECO:0000259" key="9">
    <source>
        <dbReference type="Pfam" id="PF04039"/>
    </source>
</evidence>
<keyword evidence="11" id="KW-1185">Reference proteome</keyword>
<dbReference type="PANTHER" id="PTHR33932">
    <property type="entry name" value="NA(+)/H(+) ANTIPORTER SUBUNIT B"/>
    <property type="match status" value="1"/>
</dbReference>